<feature type="transmembrane region" description="Helical" evidence="1">
    <location>
        <begin position="44"/>
        <end position="63"/>
    </location>
</feature>
<keyword evidence="1" id="KW-0812">Transmembrane</keyword>
<feature type="transmembrane region" description="Helical" evidence="1">
    <location>
        <begin position="167"/>
        <end position="187"/>
    </location>
</feature>
<dbReference type="Pfam" id="PF02517">
    <property type="entry name" value="Rce1-like"/>
    <property type="match status" value="1"/>
</dbReference>
<feature type="transmembrane region" description="Helical" evidence="1">
    <location>
        <begin position="83"/>
        <end position="104"/>
    </location>
</feature>
<feature type="transmembrane region" description="Helical" evidence="1">
    <location>
        <begin position="143"/>
        <end position="160"/>
    </location>
</feature>
<accession>A0AAU7JTJ0</accession>
<dbReference type="RefSeq" id="WP_406831038.1">
    <property type="nucleotide sequence ID" value="NZ_CP157483.1"/>
</dbReference>
<sequence length="195" mass="21156">MADWFIPSVVLVGMAAVSLAVRRQGPSSLGFHRSANPWRLVGQMAGFAIAWTLLNVALLIPVVNHLSGQRQDVSGFADLQGDVGLLLLYVCAAWVVAAFCEEVAFRGYLVTRLTDVLGHGRPSLVTAVAVSSVLFGLLHTEQGWVGVVLSAFGAAVFSVLRFRCRTLWAPILAHGFDDTIGFVWFFFFGPAYGLW</sequence>
<dbReference type="EC" id="3.4.-.-" evidence="3"/>
<gene>
    <name evidence="3" type="ORF">ABEG17_18865</name>
</gene>
<protein>
    <submittedName>
        <fullName evidence="3">CPBP family intramembrane glutamic endopeptidase</fullName>
        <ecNumber evidence="3">3.4.-.-</ecNumber>
    </submittedName>
</protein>
<dbReference type="AlphaFoldDB" id="A0AAU7JTJ0"/>
<evidence type="ECO:0000256" key="1">
    <source>
        <dbReference type="SAM" id="Phobius"/>
    </source>
</evidence>
<dbReference type="PANTHER" id="PTHR36435">
    <property type="entry name" value="SLR1288 PROTEIN"/>
    <property type="match status" value="1"/>
</dbReference>
<dbReference type="InterPro" id="IPR003675">
    <property type="entry name" value="Rce1/LyrA-like_dom"/>
</dbReference>
<evidence type="ECO:0000259" key="2">
    <source>
        <dbReference type="Pfam" id="PF02517"/>
    </source>
</evidence>
<keyword evidence="1" id="KW-1133">Transmembrane helix</keyword>
<dbReference type="EMBL" id="CP157483">
    <property type="protein sequence ID" value="XBO43598.1"/>
    <property type="molecule type" value="Genomic_DNA"/>
</dbReference>
<feature type="transmembrane region" description="Helical" evidence="1">
    <location>
        <begin position="6"/>
        <end position="23"/>
    </location>
</feature>
<name>A0AAU7JTJ0_9MICO</name>
<dbReference type="PANTHER" id="PTHR36435:SF1">
    <property type="entry name" value="CAAX AMINO TERMINAL PROTEASE FAMILY PROTEIN"/>
    <property type="match status" value="1"/>
</dbReference>
<proteinExistence type="predicted"/>
<feature type="domain" description="CAAX prenyl protease 2/Lysostaphin resistance protein A-like" evidence="2">
    <location>
        <begin position="86"/>
        <end position="178"/>
    </location>
</feature>
<organism evidence="3">
    <name type="scientific">Pedococcus sp. KACC 23699</name>
    <dbReference type="NCBI Taxonomy" id="3149228"/>
    <lineage>
        <taxon>Bacteria</taxon>
        <taxon>Bacillati</taxon>
        <taxon>Actinomycetota</taxon>
        <taxon>Actinomycetes</taxon>
        <taxon>Micrococcales</taxon>
        <taxon>Intrasporangiaceae</taxon>
        <taxon>Pedococcus</taxon>
    </lineage>
</organism>
<dbReference type="InterPro" id="IPR052710">
    <property type="entry name" value="CAAX_protease"/>
</dbReference>
<evidence type="ECO:0000313" key="3">
    <source>
        <dbReference type="EMBL" id="XBO43598.1"/>
    </source>
</evidence>
<feature type="transmembrane region" description="Helical" evidence="1">
    <location>
        <begin position="116"/>
        <end position="137"/>
    </location>
</feature>
<keyword evidence="3" id="KW-0378">Hydrolase</keyword>
<keyword evidence="1" id="KW-0472">Membrane</keyword>
<dbReference type="GO" id="GO:0080120">
    <property type="term" value="P:CAAX-box protein maturation"/>
    <property type="evidence" value="ECO:0007669"/>
    <property type="project" value="UniProtKB-ARBA"/>
</dbReference>
<dbReference type="GO" id="GO:0004175">
    <property type="term" value="F:endopeptidase activity"/>
    <property type="evidence" value="ECO:0007669"/>
    <property type="project" value="UniProtKB-ARBA"/>
</dbReference>
<reference evidence="3" key="1">
    <citation type="submission" date="2024-05" db="EMBL/GenBank/DDBJ databases">
        <authorList>
            <person name="Kim S."/>
            <person name="Heo J."/>
            <person name="Choi H."/>
            <person name="Choi Y."/>
            <person name="Kwon S.-W."/>
            <person name="Kim Y."/>
        </authorList>
    </citation>
    <scope>NUCLEOTIDE SEQUENCE</scope>
    <source>
        <strain evidence="3">KACC 23699</strain>
    </source>
</reference>